<proteinExistence type="predicted"/>
<dbReference type="InterPro" id="IPR041186">
    <property type="entry name" value="DUF3823_C"/>
</dbReference>
<evidence type="ECO:0000313" key="5">
    <source>
        <dbReference type="Proteomes" id="UP000515237"/>
    </source>
</evidence>
<dbReference type="Gene3D" id="2.60.40.2060">
    <property type="match status" value="1"/>
</dbReference>
<protein>
    <submittedName>
        <fullName evidence="4">DUF3823 domain-containing protein</fullName>
    </submittedName>
</protein>
<feature type="signal peptide" evidence="1">
    <location>
        <begin position="1"/>
        <end position="20"/>
    </location>
</feature>
<dbReference type="KEGG" id="aswu:HUW51_15975"/>
<evidence type="ECO:0000313" key="4">
    <source>
        <dbReference type="EMBL" id="QNF34145.1"/>
    </source>
</evidence>
<sequence length="235" mass="26071">MKFKIHLCLMLLLGLGLVSCEFDNYDEPKSMLEGRLVYNGEPINVSYNDVSFQLWEPGWQKKTPINVAVDQDGSYSTVLFNNTYKLIIQPFQGPFKSKTNDVTKSDTILVEVKGSQTFDIEVLPYYMIRSAQLTGSGNKASATFKVEQIITGLDAKSVEFVGFYTNKTFFVDRSSSNNIASATLNGADITDMNNISLSVDIPAINPAQNYVYGRVGVKIAGVEDMIFSPVQKINL</sequence>
<keyword evidence="1" id="KW-0732">Signal</keyword>
<gene>
    <name evidence="4" type="ORF">HUW51_15975</name>
</gene>
<dbReference type="AlphaFoldDB" id="A0A7G7GAG1"/>
<evidence type="ECO:0000259" key="3">
    <source>
        <dbReference type="Pfam" id="PF18003"/>
    </source>
</evidence>
<dbReference type="Pfam" id="PF12866">
    <property type="entry name" value="DUF3823"/>
    <property type="match status" value="1"/>
</dbReference>
<reference evidence="4 5" key="1">
    <citation type="journal article" date="2018" name="Int. J. Syst. Evol. Microbiol.">
        <title>Adhaeribacter swui sp. nov., isolated from wet mud.</title>
        <authorList>
            <person name="Kim D.U."/>
            <person name="Kim K.W."/>
            <person name="Kang M.S."/>
            <person name="Kim J.Y."/>
            <person name="Jang J.H."/>
            <person name="Kim M.K."/>
        </authorList>
    </citation>
    <scope>NUCLEOTIDE SEQUENCE [LARGE SCALE GENOMIC DNA]</scope>
    <source>
        <strain evidence="4 5">KCTC 52873</strain>
    </source>
</reference>
<accession>A0A7G7GAG1</accession>
<dbReference type="Pfam" id="PF18003">
    <property type="entry name" value="DUF3823_C"/>
    <property type="match status" value="1"/>
</dbReference>
<dbReference type="InterPro" id="IPR024278">
    <property type="entry name" value="DUF3823_N"/>
</dbReference>
<keyword evidence="5" id="KW-1185">Reference proteome</keyword>
<feature type="domain" description="DUF3823" evidence="3">
    <location>
        <begin position="126"/>
        <end position="232"/>
    </location>
</feature>
<dbReference type="EMBL" id="CP055156">
    <property type="protein sequence ID" value="QNF34145.1"/>
    <property type="molecule type" value="Genomic_DNA"/>
</dbReference>
<feature type="domain" description="DUF3823" evidence="2">
    <location>
        <begin position="30"/>
        <end position="122"/>
    </location>
</feature>
<feature type="chain" id="PRO_5028947083" evidence="1">
    <location>
        <begin position="21"/>
        <end position="235"/>
    </location>
</feature>
<name>A0A7G7GAG1_9BACT</name>
<dbReference type="RefSeq" id="WP_185270626.1">
    <property type="nucleotide sequence ID" value="NZ_CP055156.1"/>
</dbReference>
<evidence type="ECO:0000259" key="2">
    <source>
        <dbReference type="Pfam" id="PF12866"/>
    </source>
</evidence>
<dbReference type="Proteomes" id="UP000515237">
    <property type="component" value="Chromosome"/>
</dbReference>
<dbReference type="Gene3D" id="2.60.40.1120">
    <property type="entry name" value="Carboxypeptidase-like, regulatory domain"/>
    <property type="match status" value="1"/>
</dbReference>
<organism evidence="4 5">
    <name type="scientific">Adhaeribacter swui</name>
    <dbReference type="NCBI Taxonomy" id="2086471"/>
    <lineage>
        <taxon>Bacteria</taxon>
        <taxon>Pseudomonadati</taxon>
        <taxon>Bacteroidota</taxon>
        <taxon>Cytophagia</taxon>
        <taxon>Cytophagales</taxon>
        <taxon>Hymenobacteraceae</taxon>
        <taxon>Adhaeribacter</taxon>
    </lineage>
</organism>
<dbReference type="PROSITE" id="PS51257">
    <property type="entry name" value="PROKAR_LIPOPROTEIN"/>
    <property type="match status" value="1"/>
</dbReference>
<evidence type="ECO:0000256" key="1">
    <source>
        <dbReference type="SAM" id="SignalP"/>
    </source>
</evidence>